<dbReference type="Pfam" id="PF07609">
    <property type="entry name" value="DUF1572"/>
    <property type="match status" value="1"/>
</dbReference>
<organism evidence="1 2">
    <name type="scientific">Chitinophaga skermanii</name>
    <dbReference type="NCBI Taxonomy" id="331697"/>
    <lineage>
        <taxon>Bacteria</taxon>
        <taxon>Pseudomonadati</taxon>
        <taxon>Bacteroidota</taxon>
        <taxon>Chitinophagia</taxon>
        <taxon>Chitinophagales</taxon>
        <taxon>Chitinophagaceae</taxon>
        <taxon>Chitinophaga</taxon>
    </lineage>
</organism>
<dbReference type="Proteomes" id="UP000249547">
    <property type="component" value="Unassembled WGS sequence"/>
</dbReference>
<proteinExistence type="predicted"/>
<gene>
    <name evidence="1" type="ORF">LX64_02412</name>
</gene>
<evidence type="ECO:0000313" key="2">
    <source>
        <dbReference type="Proteomes" id="UP000249547"/>
    </source>
</evidence>
<name>A0A327QU29_9BACT</name>
<keyword evidence="2" id="KW-1185">Reference proteome</keyword>
<dbReference type="RefSeq" id="WP_111597866.1">
    <property type="nucleotide sequence ID" value="NZ_QLLL01000004.1"/>
</dbReference>
<dbReference type="InterPro" id="IPR011466">
    <property type="entry name" value="DUF1572"/>
</dbReference>
<dbReference type="Gene3D" id="1.20.120.450">
    <property type="entry name" value="dinb family like domain"/>
    <property type="match status" value="1"/>
</dbReference>
<dbReference type="OrthoDB" id="68731at2"/>
<dbReference type="EMBL" id="QLLL01000004">
    <property type="protein sequence ID" value="RAJ05257.1"/>
    <property type="molecule type" value="Genomic_DNA"/>
</dbReference>
<comment type="caution">
    <text evidence="1">The sequence shown here is derived from an EMBL/GenBank/DDBJ whole genome shotgun (WGS) entry which is preliminary data.</text>
</comment>
<protein>
    <submittedName>
        <fullName evidence="1">Uncharacterized protein DUF1572</fullName>
    </submittedName>
</protein>
<accession>A0A327QU29</accession>
<reference evidence="1 2" key="1">
    <citation type="submission" date="2018-06" db="EMBL/GenBank/DDBJ databases">
        <title>Genomic Encyclopedia of Archaeal and Bacterial Type Strains, Phase II (KMG-II): from individual species to whole genera.</title>
        <authorList>
            <person name="Goeker M."/>
        </authorList>
    </citation>
    <scope>NUCLEOTIDE SEQUENCE [LARGE SCALE GENOMIC DNA]</scope>
    <source>
        <strain evidence="1 2">DSM 23857</strain>
    </source>
</reference>
<dbReference type="InterPro" id="IPR034660">
    <property type="entry name" value="DinB/YfiT-like"/>
</dbReference>
<sequence>MDAGKLYLDSLKNRLQGFKTSAEKTMAKLTTEQLHWQTASEPNNIYIIVKHMSGNMLSRFTDFLTTDGEKPWRKRDDEFVDDPGVELPAILEMWEKGWASFFAAIDAVQPEDLGKTIYIRNEAHTVMDALNRQGLHHASHVGQILYIGKILLAGDWESLSIPKGKSDQFNAEKFSK</sequence>
<dbReference type="SUPFAM" id="SSF109854">
    <property type="entry name" value="DinB/YfiT-like putative metalloenzymes"/>
    <property type="match status" value="1"/>
</dbReference>
<evidence type="ECO:0000313" key="1">
    <source>
        <dbReference type="EMBL" id="RAJ05257.1"/>
    </source>
</evidence>
<dbReference type="AlphaFoldDB" id="A0A327QU29"/>